<sequence length="202" mass="21945">MRTRPLALVATSALALALTACGTTSTDMADPTASPASATAEASTANAADVMFAQGMVPHHEQAIEMSDIILGKEGIMREVSALAKQIKDAQQPEIDTLEEWIDDWTNQHNDAGHMMDDDTMGGMNGRMSTAQLEELRDADGPAASRIFLEQMIIHHEGAIHMSRAHLAQGEHPGARDMSQSIIESQQAEIDIMRELLDQIRE</sequence>
<feature type="chain" id="PRO_5037633424" evidence="1">
    <location>
        <begin position="30"/>
        <end position="202"/>
    </location>
</feature>
<dbReference type="RefSeq" id="WP_192037402.1">
    <property type="nucleotide sequence ID" value="NZ_JACYWE010000001.1"/>
</dbReference>
<dbReference type="AlphaFoldDB" id="A0A927J9C2"/>
<dbReference type="PROSITE" id="PS51257">
    <property type="entry name" value="PROKAR_LIPOPROTEIN"/>
    <property type="match status" value="1"/>
</dbReference>
<keyword evidence="1" id="KW-0732">Signal</keyword>
<comment type="caution">
    <text evidence="3">The sequence shown here is derived from an EMBL/GenBank/DDBJ whole genome shotgun (WGS) entry which is preliminary data.</text>
</comment>
<dbReference type="PANTHER" id="PTHR36933:SF1">
    <property type="entry name" value="SLL0788 PROTEIN"/>
    <property type="match status" value="1"/>
</dbReference>
<keyword evidence="4" id="KW-1185">Reference proteome</keyword>
<dbReference type="Proteomes" id="UP000642993">
    <property type="component" value="Unassembled WGS sequence"/>
</dbReference>
<dbReference type="EMBL" id="JACYWE010000001">
    <property type="protein sequence ID" value="MBD8504901.1"/>
    <property type="molecule type" value="Genomic_DNA"/>
</dbReference>
<dbReference type="Gene3D" id="1.20.1260.10">
    <property type="match status" value="1"/>
</dbReference>
<proteinExistence type="predicted"/>
<organism evidence="3 4">
    <name type="scientific">Lolliginicoccus lacisalsi</name>
    <dbReference type="NCBI Taxonomy" id="2742202"/>
    <lineage>
        <taxon>Bacteria</taxon>
        <taxon>Bacillati</taxon>
        <taxon>Actinomycetota</taxon>
        <taxon>Actinomycetes</taxon>
        <taxon>Mycobacteriales</taxon>
        <taxon>Hoyosellaceae</taxon>
        <taxon>Lolliginicoccus</taxon>
    </lineage>
</organism>
<dbReference type="Pfam" id="PF03713">
    <property type="entry name" value="DUF305"/>
    <property type="match status" value="1"/>
</dbReference>
<evidence type="ECO:0000313" key="3">
    <source>
        <dbReference type="EMBL" id="MBD8504901.1"/>
    </source>
</evidence>
<name>A0A927J9C2_9ACTN</name>
<reference evidence="3" key="1">
    <citation type="submission" date="2020-09" db="EMBL/GenBank/DDBJ databases">
        <title>Hoyosella lacisalsi sp. nov., a halotolerant actinobacterium isolated from soil of Lake Gudzhirganskoe.</title>
        <authorList>
            <person name="Yang Q."/>
            <person name="Guo P.Y."/>
            <person name="Liu S.W."/>
            <person name="Li F.N."/>
            <person name="Sun C.H."/>
        </authorList>
    </citation>
    <scope>NUCLEOTIDE SEQUENCE</scope>
    <source>
        <strain evidence="3">G463</strain>
    </source>
</reference>
<protein>
    <submittedName>
        <fullName evidence="3">DUF305 domain-containing protein</fullName>
    </submittedName>
</protein>
<feature type="signal peptide" evidence="1">
    <location>
        <begin position="1"/>
        <end position="29"/>
    </location>
</feature>
<dbReference type="PANTHER" id="PTHR36933">
    <property type="entry name" value="SLL0788 PROTEIN"/>
    <property type="match status" value="1"/>
</dbReference>
<feature type="domain" description="DUF305" evidence="2">
    <location>
        <begin position="49"/>
        <end position="197"/>
    </location>
</feature>
<evidence type="ECO:0000313" key="4">
    <source>
        <dbReference type="Proteomes" id="UP000642993"/>
    </source>
</evidence>
<evidence type="ECO:0000259" key="2">
    <source>
        <dbReference type="Pfam" id="PF03713"/>
    </source>
</evidence>
<gene>
    <name evidence="3" type="ORF">HT102_00170</name>
</gene>
<accession>A0A927J9C2</accession>
<evidence type="ECO:0000256" key="1">
    <source>
        <dbReference type="SAM" id="SignalP"/>
    </source>
</evidence>
<dbReference type="InterPro" id="IPR012347">
    <property type="entry name" value="Ferritin-like"/>
</dbReference>
<dbReference type="InterPro" id="IPR005183">
    <property type="entry name" value="DUF305_CopM-like"/>
</dbReference>